<accession>A0ABS8IL25</accession>
<evidence type="ECO:0000313" key="2">
    <source>
        <dbReference type="Proteomes" id="UP001199525"/>
    </source>
</evidence>
<reference evidence="1 2" key="1">
    <citation type="journal article" date="2021" name="Microorganisms">
        <title>Genome Evolution of Filamentous Cyanobacterium Nostoc Species: From Facultative Symbiosis to Free Living.</title>
        <authorList>
            <person name="Huo D."/>
            <person name="Li H."/>
            <person name="Cai F."/>
            <person name="Guo X."/>
            <person name="Qiao Z."/>
            <person name="Wang W."/>
            <person name="Yu G."/>
            <person name="Li R."/>
        </authorList>
    </citation>
    <scope>NUCLEOTIDE SEQUENCE [LARGE SCALE GENOMIC DNA]</scope>
    <source>
        <strain evidence="1 2">CHAB 5714</strain>
    </source>
</reference>
<dbReference type="EMBL" id="JAIVFQ010000112">
    <property type="protein sequence ID" value="MCC5604177.1"/>
    <property type="molecule type" value="Genomic_DNA"/>
</dbReference>
<evidence type="ECO:0000313" key="1">
    <source>
        <dbReference type="EMBL" id="MCC5604177.1"/>
    </source>
</evidence>
<sequence length="52" mass="5841">MAVLKLENGTLHTDLIHIAQELAPLNIQINRQTVEDNPRLQHLLAQDSLVSD</sequence>
<organism evidence="1 2">
    <name type="scientific">Nostoc favosum CHAB5714</name>
    <dbReference type="NCBI Taxonomy" id="2780399"/>
    <lineage>
        <taxon>Bacteria</taxon>
        <taxon>Bacillati</taxon>
        <taxon>Cyanobacteriota</taxon>
        <taxon>Cyanophyceae</taxon>
        <taxon>Nostocales</taxon>
        <taxon>Nostocaceae</taxon>
        <taxon>Nostoc</taxon>
        <taxon>Nostoc favosum</taxon>
    </lineage>
</organism>
<name>A0ABS8IL25_9NOSO</name>
<protein>
    <submittedName>
        <fullName evidence="1">Uncharacterized protein</fullName>
    </submittedName>
</protein>
<proteinExistence type="predicted"/>
<dbReference type="RefSeq" id="WP_229489998.1">
    <property type="nucleotide sequence ID" value="NZ_JAIVFQ010000112.1"/>
</dbReference>
<comment type="caution">
    <text evidence="1">The sequence shown here is derived from an EMBL/GenBank/DDBJ whole genome shotgun (WGS) entry which is preliminary data.</text>
</comment>
<gene>
    <name evidence="1" type="ORF">LC586_34685</name>
</gene>
<keyword evidence="2" id="KW-1185">Reference proteome</keyword>
<dbReference type="Proteomes" id="UP001199525">
    <property type="component" value="Unassembled WGS sequence"/>
</dbReference>